<dbReference type="KEGG" id="sesp:BN6_41750"/>
<sequence>MTGERVHAEIRVPHEPATDLADPARLVVEYLDFYRDTLLRKLDGMSEHDLRTSRVPSGWTPLALVKHLAYVELRWLRWCFAGEEVEHPRGNPDVRDAEWVLEEGDTFETVTAFYREQCERSRKIAAAADLADVAVSWEADAIPRPTLAWILFHLVQEYARHLGQLDVVRELSDGVVGA</sequence>
<organism evidence="1 2">
    <name type="scientific">Saccharothrix espanaensis (strain ATCC 51144 / DSM 44229 / JCM 9112 / NBRC 15066 / NRRL 15764)</name>
    <dbReference type="NCBI Taxonomy" id="1179773"/>
    <lineage>
        <taxon>Bacteria</taxon>
        <taxon>Bacillati</taxon>
        <taxon>Actinomycetota</taxon>
        <taxon>Actinomycetes</taxon>
        <taxon>Pseudonocardiales</taxon>
        <taxon>Pseudonocardiaceae</taxon>
        <taxon>Saccharothrix</taxon>
    </lineage>
</organism>
<proteinExistence type="predicted"/>
<name>K0K4J6_SACES</name>
<dbReference type="InterPro" id="IPR007061">
    <property type="entry name" value="MST-like"/>
</dbReference>
<dbReference type="Gene3D" id="1.20.120.450">
    <property type="entry name" value="dinb family like domain"/>
    <property type="match status" value="1"/>
</dbReference>
<gene>
    <name evidence="1" type="ordered locus">BN6_41750</name>
</gene>
<dbReference type="AlphaFoldDB" id="K0K4J6"/>
<evidence type="ECO:0000313" key="1">
    <source>
        <dbReference type="EMBL" id="CCH31463.1"/>
    </source>
</evidence>
<evidence type="ECO:0008006" key="3">
    <source>
        <dbReference type="Google" id="ProtNLM"/>
    </source>
</evidence>
<accession>K0K4J6</accession>
<reference evidence="1 2" key="1">
    <citation type="journal article" date="2012" name="BMC Genomics">
        <title>Complete genome sequence of Saccharothrix espanaensis DSM 44229T and comparison to the other completely sequenced Pseudonocardiaceae.</title>
        <authorList>
            <person name="Strobel T."/>
            <person name="Al-Dilaimi A."/>
            <person name="Blom J."/>
            <person name="Gessner A."/>
            <person name="Kalinowski J."/>
            <person name="Luzhetska M."/>
            <person name="Puhler A."/>
            <person name="Szczepanowski R."/>
            <person name="Bechthold A."/>
            <person name="Ruckert C."/>
        </authorList>
    </citation>
    <scope>NUCLEOTIDE SEQUENCE [LARGE SCALE GENOMIC DNA]</scope>
    <source>
        <strain evidence="2">ATCC 51144 / DSM 44229 / JCM 9112 / NBRC 15066 / NRRL 15764</strain>
    </source>
</reference>
<dbReference type="PATRIC" id="fig|1179773.3.peg.4180"/>
<evidence type="ECO:0000313" key="2">
    <source>
        <dbReference type="Proteomes" id="UP000006281"/>
    </source>
</evidence>
<dbReference type="STRING" id="1179773.BN6_41750"/>
<dbReference type="EMBL" id="HE804045">
    <property type="protein sequence ID" value="CCH31463.1"/>
    <property type="molecule type" value="Genomic_DNA"/>
</dbReference>
<dbReference type="SUPFAM" id="SSF109854">
    <property type="entry name" value="DinB/YfiT-like putative metalloenzymes"/>
    <property type="match status" value="1"/>
</dbReference>
<dbReference type="HOGENOM" id="CLU_097062_2_1_11"/>
<dbReference type="eggNOG" id="COG2318">
    <property type="taxonomic scope" value="Bacteria"/>
</dbReference>
<dbReference type="Pfam" id="PF04978">
    <property type="entry name" value="MST"/>
    <property type="match status" value="1"/>
</dbReference>
<protein>
    <recommendedName>
        <fullName evidence="3">Mini-circle protein</fullName>
    </recommendedName>
</protein>
<dbReference type="InterPro" id="IPR034660">
    <property type="entry name" value="DinB/YfiT-like"/>
</dbReference>
<dbReference type="Proteomes" id="UP000006281">
    <property type="component" value="Chromosome"/>
</dbReference>
<keyword evidence="2" id="KW-1185">Reference proteome</keyword>